<name>A0A840BNR5_9RHOO</name>
<dbReference type="RefSeq" id="WP_183635193.1">
    <property type="nucleotide sequence ID" value="NZ_BAABLE010000005.1"/>
</dbReference>
<sequence>MDELLFIEDDGEAETTPPLRGADGWLVLLVDSDGDSHGTTRMALRHFEFHGRPLRFVSTFSEPETMHVLPELVAPALILLEGVLADYDSGVRIVRTVRDDLENHRVQIIVRTSGADLAGKARYAGLQINGFVLKAEVDKRTLERLVANALDAYCLAGPQC</sequence>
<gene>
    <name evidence="1" type="ORF">GGR36_002648</name>
</gene>
<dbReference type="SUPFAM" id="SSF52172">
    <property type="entry name" value="CheY-like"/>
    <property type="match status" value="1"/>
</dbReference>
<keyword evidence="2" id="KW-1185">Reference proteome</keyword>
<evidence type="ECO:0000313" key="1">
    <source>
        <dbReference type="EMBL" id="MBB4013302.1"/>
    </source>
</evidence>
<dbReference type="AlphaFoldDB" id="A0A840BNR5"/>
<dbReference type="EMBL" id="JACIET010000002">
    <property type="protein sequence ID" value="MBB4013302.1"/>
    <property type="molecule type" value="Genomic_DNA"/>
</dbReference>
<organism evidence="1 2">
    <name type="scientific">Niveibacterium umoris</name>
    <dbReference type="NCBI Taxonomy" id="1193620"/>
    <lineage>
        <taxon>Bacteria</taxon>
        <taxon>Pseudomonadati</taxon>
        <taxon>Pseudomonadota</taxon>
        <taxon>Betaproteobacteria</taxon>
        <taxon>Rhodocyclales</taxon>
        <taxon>Rhodocyclaceae</taxon>
        <taxon>Niveibacterium</taxon>
    </lineage>
</organism>
<dbReference type="InterPro" id="IPR011006">
    <property type="entry name" value="CheY-like_superfamily"/>
</dbReference>
<reference evidence="1 2" key="1">
    <citation type="submission" date="2020-08" db="EMBL/GenBank/DDBJ databases">
        <title>Genomic Encyclopedia of Type Strains, Phase IV (KMG-IV): sequencing the most valuable type-strain genomes for metagenomic binning, comparative biology and taxonomic classification.</title>
        <authorList>
            <person name="Goeker M."/>
        </authorList>
    </citation>
    <scope>NUCLEOTIDE SEQUENCE [LARGE SCALE GENOMIC DNA]</scope>
    <source>
        <strain evidence="1 2">DSM 106739</strain>
    </source>
</reference>
<proteinExistence type="predicted"/>
<evidence type="ECO:0000313" key="2">
    <source>
        <dbReference type="Proteomes" id="UP000561045"/>
    </source>
</evidence>
<accession>A0A840BNR5</accession>
<dbReference type="Gene3D" id="3.40.50.2300">
    <property type="match status" value="1"/>
</dbReference>
<comment type="caution">
    <text evidence="1">The sequence shown here is derived from an EMBL/GenBank/DDBJ whole genome shotgun (WGS) entry which is preliminary data.</text>
</comment>
<protein>
    <submittedName>
        <fullName evidence="1">PleD family two-component response regulator</fullName>
    </submittedName>
</protein>
<dbReference type="Proteomes" id="UP000561045">
    <property type="component" value="Unassembled WGS sequence"/>
</dbReference>